<dbReference type="CDD" id="cd07503">
    <property type="entry name" value="HAD_HisB-N"/>
    <property type="match status" value="1"/>
</dbReference>
<evidence type="ECO:0000256" key="1">
    <source>
        <dbReference type="ARBA" id="ARBA00004496"/>
    </source>
</evidence>
<evidence type="ECO:0000256" key="5">
    <source>
        <dbReference type="ARBA" id="ARBA00023277"/>
    </source>
</evidence>
<evidence type="ECO:0000256" key="2">
    <source>
        <dbReference type="ARBA" id="ARBA00022490"/>
    </source>
</evidence>
<dbReference type="EMBL" id="NRSH01000017">
    <property type="protein sequence ID" value="MBK1725960.1"/>
    <property type="molecule type" value="Genomic_DNA"/>
</dbReference>
<dbReference type="Proteomes" id="UP000738126">
    <property type="component" value="Unassembled WGS sequence"/>
</dbReference>
<keyword evidence="3" id="KW-0479">Metal-binding</keyword>
<sequence>MHWVILDRDGVVNHDSEAFIRAPEQWHPIPGSLEAIAALTREGWRVTVATNQSGIARGLLDEPTLERIHARLQAAVAAAGGRIEAIAYCPHGPDAGCPCRKPRPGLYRQLAARLGAGLQGVPVIGDSQRDLEAARAVGARPILVRTGKGEQTLAAGEGRIEEVYPDLAQAARALQEEEHH</sequence>
<dbReference type="NCBIfam" id="NF006506">
    <property type="entry name" value="PRK08942.1"/>
    <property type="match status" value="1"/>
</dbReference>
<protein>
    <recommendedName>
        <fullName evidence="6 7">D,D-heptose 1,7-bisphosphate phosphatase</fullName>
        <ecNumber evidence="7">3.1.3.-</ecNumber>
    </recommendedName>
</protein>
<accession>A0ABS1E3A7</accession>
<evidence type="ECO:0000256" key="3">
    <source>
        <dbReference type="ARBA" id="ARBA00022723"/>
    </source>
</evidence>
<organism evidence="8 9">
    <name type="scientific">Halorhodospira neutriphila</name>
    <dbReference type="NCBI Taxonomy" id="168379"/>
    <lineage>
        <taxon>Bacteria</taxon>
        <taxon>Pseudomonadati</taxon>
        <taxon>Pseudomonadota</taxon>
        <taxon>Gammaproteobacteria</taxon>
        <taxon>Chromatiales</taxon>
        <taxon>Ectothiorhodospiraceae</taxon>
        <taxon>Halorhodospira</taxon>
    </lineage>
</organism>
<keyword evidence="2 7" id="KW-0963">Cytoplasm</keyword>
<dbReference type="PANTHER" id="PTHR42891">
    <property type="entry name" value="D-GLYCERO-BETA-D-MANNO-HEPTOSE-1,7-BISPHOSPHATE 7-PHOSPHATASE"/>
    <property type="match status" value="1"/>
</dbReference>
<keyword evidence="9" id="KW-1185">Reference proteome</keyword>
<keyword evidence="5 7" id="KW-0119">Carbohydrate metabolism</keyword>
<dbReference type="NCBIfam" id="TIGR01662">
    <property type="entry name" value="HAD-SF-IIIA"/>
    <property type="match status" value="1"/>
</dbReference>
<name>A0ABS1E3A7_9GAMM</name>
<dbReference type="Pfam" id="PF13242">
    <property type="entry name" value="Hydrolase_like"/>
    <property type="match status" value="1"/>
</dbReference>
<dbReference type="InterPro" id="IPR006543">
    <property type="entry name" value="Histidinol-phos"/>
</dbReference>
<dbReference type="PIRSF" id="PIRSF004682">
    <property type="entry name" value="GmhB"/>
    <property type="match status" value="1"/>
</dbReference>
<dbReference type="InterPro" id="IPR006549">
    <property type="entry name" value="HAD-SF_hydro_IIIA"/>
</dbReference>
<dbReference type="RefSeq" id="WP_200256590.1">
    <property type="nucleotide sequence ID" value="NZ_NRSH01000017.1"/>
</dbReference>
<dbReference type="NCBIfam" id="TIGR01656">
    <property type="entry name" value="Histidinol-ppas"/>
    <property type="match status" value="1"/>
</dbReference>
<dbReference type="InterPro" id="IPR036412">
    <property type="entry name" value="HAD-like_sf"/>
</dbReference>
<proteinExistence type="inferred from homology"/>
<keyword evidence="4 7" id="KW-0378">Hydrolase</keyword>
<evidence type="ECO:0000256" key="6">
    <source>
        <dbReference type="ARBA" id="ARBA00031828"/>
    </source>
</evidence>
<dbReference type="InterPro" id="IPR004446">
    <property type="entry name" value="Heptose_bisP_phosphatase"/>
</dbReference>
<comment type="similarity">
    <text evidence="7">Belongs to the gmhB family.</text>
</comment>
<evidence type="ECO:0000313" key="9">
    <source>
        <dbReference type="Proteomes" id="UP000738126"/>
    </source>
</evidence>
<dbReference type="EC" id="3.1.3.-" evidence="7"/>
<comment type="subcellular location">
    <subcellularLocation>
        <location evidence="1 7">Cytoplasm</location>
    </subcellularLocation>
</comment>
<dbReference type="InterPro" id="IPR023214">
    <property type="entry name" value="HAD_sf"/>
</dbReference>
<dbReference type="SUPFAM" id="SSF56784">
    <property type="entry name" value="HAD-like"/>
    <property type="match status" value="1"/>
</dbReference>
<dbReference type="PANTHER" id="PTHR42891:SF1">
    <property type="entry name" value="D-GLYCERO-BETA-D-MANNO-HEPTOSE-1,7-BISPHOSPHATE 7-PHOSPHATASE"/>
    <property type="match status" value="1"/>
</dbReference>
<reference evidence="8 9" key="1">
    <citation type="journal article" date="2020" name="Microorganisms">
        <title>Osmotic Adaptation and Compatible Solute Biosynthesis of Phototrophic Bacteria as Revealed from Genome Analyses.</title>
        <authorList>
            <person name="Imhoff J.F."/>
            <person name="Rahn T."/>
            <person name="Kunzel S."/>
            <person name="Keller A."/>
            <person name="Neulinger S.C."/>
        </authorList>
    </citation>
    <scope>NUCLEOTIDE SEQUENCE [LARGE SCALE GENOMIC DNA]</scope>
    <source>
        <strain evidence="8 9">DSM 15116</strain>
    </source>
</reference>
<evidence type="ECO:0000256" key="4">
    <source>
        <dbReference type="ARBA" id="ARBA00022801"/>
    </source>
</evidence>
<gene>
    <name evidence="8" type="ORF">CKO13_02780</name>
</gene>
<dbReference type="Gene3D" id="3.40.50.1000">
    <property type="entry name" value="HAD superfamily/HAD-like"/>
    <property type="match status" value="1"/>
</dbReference>
<evidence type="ECO:0000313" key="8">
    <source>
        <dbReference type="EMBL" id="MBK1725960.1"/>
    </source>
</evidence>
<evidence type="ECO:0000256" key="7">
    <source>
        <dbReference type="PIRNR" id="PIRNR004682"/>
    </source>
</evidence>
<comment type="caution">
    <text evidence="8">The sequence shown here is derived from an EMBL/GenBank/DDBJ whole genome shotgun (WGS) entry which is preliminary data.</text>
</comment>